<feature type="transmembrane region" description="Helical" evidence="1">
    <location>
        <begin position="448"/>
        <end position="467"/>
    </location>
</feature>
<protein>
    <submittedName>
        <fullName evidence="2">AbgT transporter</fullName>
    </submittedName>
</protein>
<evidence type="ECO:0000313" key="3">
    <source>
        <dbReference type="Proteomes" id="UP000009875"/>
    </source>
</evidence>
<feature type="transmembrane region" description="Helical" evidence="1">
    <location>
        <begin position="87"/>
        <end position="106"/>
    </location>
</feature>
<dbReference type="HOGENOM" id="CLU_040132_0_0_9"/>
<proteinExistence type="predicted"/>
<dbReference type="GO" id="GO:0015558">
    <property type="term" value="F:secondary active p-aminobenzoyl-glutamate transmembrane transporter activity"/>
    <property type="evidence" value="ECO:0007669"/>
    <property type="project" value="InterPro"/>
</dbReference>
<evidence type="ECO:0000313" key="2">
    <source>
        <dbReference type="EMBL" id="EKU93244.1"/>
    </source>
</evidence>
<feature type="transmembrane region" description="Helical" evidence="1">
    <location>
        <begin position="214"/>
        <end position="233"/>
    </location>
</feature>
<organism evidence="2 3">
    <name type="scientific">Alloiococcus otitis ATCC 51267</name>
    <dbReference type="NCBI Taxonomy" id="883081"/>
    <lineage>
        <taxon>Bacteria</taxon>
        <taxon>Bacillati</taxon>
        <taxon>Bacillota</taxon>
        <taxon>Bacilli</taxon>
        <taxon>Lactobacillales</taxon>
        <taxon>Carnobacteriaceae</taxon>
        <taxon>Alloiococcus</taxon>
    </lineage>
</organism>
<feature type="transmembrane region" description="Helical" evidence="1">
    <location>
        <begin position="308"/>
        <end position="331"/>
    </location>
</feature>
<dbReference type="STRING" id="883081.HMPREF9698_01405"/>
<dbReference type="EMBL" id="AGXA01000022">
    <property type="protein sequence ID" value="EKU93244.1"/>
    <property type="molecule type" value="Genomic_DNA"/>
</dbReference>
<feature type="transmembrane region" description="Helical" evidence="1">
    <location>
        <begin position="352"/>
        <end position="369"/>
    </location>
</feature>
<dbReference type="AlphaFoldDB" id="K9E7Q8"/>
<comment type="caution">
    <text evidence="2">The sequence shown here is derived from an EMBL/GenBank/DDBJ whole genome shotgun (WGS) entry which is preliminary data.</text>
</comment>
<name>K9E7Q8_9LACT</name>
<evidence type="ECO:0000256" key="1">
    <source>
        <dbReference type="SAM" id="Phobius"/>
    </source>
</evidence>
<keyword evidence="3" id="KW-1185">Reference proteome</keyword>
<dbReference type="InterPro" id="IPR004697">
    <property type="entry name" value="AbgT"/>
</dbReference>
<dbReference type="GO" id="GO:1902604">
    <property type="term" value="P:p-aminobenzoyl-glutamate transmembrane transport"/>
    <property type="evidence" value="ECO:0007669"/>
    <property type="project" value="InterPro"/>
</dbReference>
<dbReference type="RefSeq" id="WP_003778476.1">
    <property type="nucleotide sequence ID" value="NZ_JH992960.1"/>
</dbReference>
<keyword evidence="1" id="KW-1133">Transmembrane helix</keyword>
<dbReference type="eggNOG" id="COG2978">
    <property type="taxonomic scope" value="Bacteria"/>
</dbReference>
<feature type="transmembrane region" description="Helical" evidence="1">
    <location>
        <begin position="267"/>
        <end position="288"/>
    </location>
</feature>
<dbReference type="OrthoDB" id="3314392at2"/>
<dbReference type="Proteomes" id="UP000009875">
    <property type="component" value="Unassembled WGS sequence"/>
</dbReference>
<accession>K9E7Q8</accession>
<keyword evidence="1" id="KW-0812">Transmembrane</keyword>
<gene>
    <name evidence="2" type="ORF">HMPREF9698_01405</name>
</gene>
<feature type="transmembrane region" description="Helical" evidence="1">
    <location>
        <begin position="389"/>
        <end position="411"/>
    </location>
</feature>
<dbReference type="PANTHER" id="PTHR30282:SF0">
    <property type="entry name" value="P-AMINOBENZOYL-GLUTAMATE TRANSPORT PROTEIN"/>
    <property type="match status" value="1"/>
</dbReference>
<reference evidence="2 3" key="1">
    <citation type="submission" date="2012-09" db="EMBL/GenBank/DDBJ databases">
        <title>The Genome Sequence of Alloiococcus otitis ATCC 51267.</title>
        <authorList>
            <consortium name="The Broad Institute Genome Sequencing Platform"/>
            <person name="Earl A."/>
            <person name="Ward D."/>
            <person name="Feldgarden M."/>
            <person name="Gevers D."/>
            <person name="Huys G."/>
            <person name="Walker B."/>
            <person name="Young S.K."/>
            <person name="Zeng Q."/>
            <person name="Gargeya S."/>
            <person name="Fitzgerald M."/>
            <person name="Haas B."/>
            <person name="Abouelleil A."/>
            <person name="Alvarado L."/>
            <person name="Arachchi H.M."/>
            <person name="Berlin A.M."/>
            <person name="Chapman S.B."/>
            <person name="Goldberg J."/>
            <person name="Griggs A."/>
            <person name="Gujja S."/>
            <person name="Hansen M."/>
            <person name="Howarth C."/>
            <person name="Imamovic A."/>
            <person name="Larimer J."/>
            <person name="McCowen C."/>
            <person name="Montmayeur A."/>
            <person name="Murphy C."/>
            <person name="Neiman D."/>
            <person name="Pearson M."/>
            <person name="Priest M."/>
            <person name="Roberts A."/>
            <person name="Saif S."/>
            <person name="Shea T."/>
            <person name="Sisk P."/>
            <person name="Sykes S."/>
            <person name="Wortman J."/>
            <person name="Nusbaum C."/>
            <person name="Birren B."/>
        </authorList>
    </citation>
    <scope>NUCLEOTIDE SEQUENCE [LARGE SCALE GENOMIC DNA]</scope>
    <source>
        <strain evidence="2 3">ATCC 51267</strain>
    </source>
</reference>
<feature type="transmembrane region" description="Helical" evidence="1">
    <location>
        <begin position="126"/>
        <end position="159"/>
    </location>
</feature>
<dbReference type="PANTHER" id="PTHR30282">
    <property type="entry name" value="P-AMINOBENZOYL GLUTAMATE TRANSPORTER"/>
    <property type="match status" value="1"/>
</dbReference>
<dbReference type="PATRIC" id="fig|883081.3.peg.1240"/>
<feature type="transmembrane region" description="Helical" evidence="1">
    <location>
        <begin position="29"/>
        <end position="51"/>
    </location>
</feature>
<feature type="transmembrane region" description="Helical" evidence="1">
    <location>
        <begin position="479"/>
        <end position="504"/>
    </location>
</feature>
<keyword evidence="1" id="KW-0472">Membrane</keyword>
<sequence length="516" mass="55399">MDQNTANQQQNSGFFAWIERVGNKLPHPVFIFIILAAIVILASGIADLSGLALDYTDPTGEEVTVAAESLLSVDGINYIFNSAVENFTSFAPLGTVLVAMLGVGIAEWTGLISSTLKNLLSDVPPFLLSAAVVFAGVISNIASDVGYVVIIPLGAVIFAGAGRHPIAGLAAAFAGVSAGFSANLLPGPTDALLVGITEEALDAANITYDIQVTANWYFIIASSFVLTIVGAIVTDKFVEPKLGEYNGEFVPDQEPLTDLEHRGLRNALIALIIYAIVMVYLMFDFNLPFSGILQSFDETAEAVNLNNFMSAGLLLAIFFLFAIPGTVYGVTINKIKDTKDWVTGMSEAMSSMGAYIVLAFFAAQLINYFNYTNLGTIIAVAGANFLESISLTGIPLILGFVLVAAFINLFIGSASAKWAILSPIFTPMFYNLNLTPEMTLMAYRIADSTTNIISPLMNYFAMVIVFTQRYDKDSGIGTLISTMLIYSITFLITWTILLIIWYLLGLPLGPNAPIAF</sequence>
<dbReference type="Pfam" id="PF03806">
    <property type="entry name" value="ABG_transport"/>
    <property type="match status" value="1"/>
</dbReference>